<evidence type="ECO:0000259" key="1">
    <source>
        <dbReference type="SMART" id="SM00460"/>
    </source>
</evidence>
<sequence>MNIRNKSEKDPDTYLKPTFTIESDHEKIVRAAHDLTRGCKSNDEKAVRLFYFVRDSIAYNLYMISLFVEDYKASRVLEWKEGNCVQKAVLFTSLARAAGIPSRLVFAMIRNHRVPDHVYKKIGTNIFYRHGYNQFFLSGRWVSVAATFDKHTCNKNGVPVVEFDGKNDATLPEKDLKGMPCIEYIEKFPAFDDLPFEWIYETIADKTTAVLGPDKRPWRGKDLKRILNSLIISI</sequence>
<dbReference type="SUPFAM" id="SSF54001">
    <property type="entry name" value="Cysteine proteinases"/>
    <property type="match status" value="1"/>
</dbReference>
<dbReference type="Pfam" id="PF01841">
    <property type="entry name" value="Transglut_core"/>
    <property type="match status" value="1"/>
</dbReference>
<dbReference type="SMART" id="SM00460">
    <property type="entry name" value="TGc"/>
    <property type="match status" value="1"/>
</dbReference>
<protein>
    <submittedName>
        <fullName evidence="2">Transglutaminase-like protein</fullName>
    </submittedName>
</protein>
<dbReference type="PANTHER" id="PTHR33490:SF3">
    <property type="entry name" value="CONSERVED INTEGRAL MEMBRANE PROTEIN"/>
    <property type="match status" value="1"/>
</dbReference>
<dbReference type="InterPro" id="IPR038765">
    <property type="entry name" value="Papain-like_cys_pep_sf"/>
</dbReference>
<dbReference type="Gene3D" id="3.10.620.30">
    <property type="match status" value="1"/>
</dbReference>
<name>A0A445N0S4_9BACT</name>
<dbReference type="PANTHER" id="PTHR33490">
    <property type="entry name" value="BLR5614 PROTEIN-RELATED"/>
    <property type="match status" value="1"/>
</dbReference>
<dbReference type="EMBL" id="OJIN01000194">
    <property type="protein sequence ID" value="SPD75289.1"/>
    <property type="molecule type" value="Genomic_DNA"/>
</dbReference>
<proteinExistence type="predicted"/>
<reference evidence="2" key="1">
    <citation type="submission" date="2018-01" db="EMBL/GenBank/DDBJ databases">
        <authorList>
            <person name="Regsiter A."/>
            <person name="William W."/>
        </authorList>
    </citation>
    <scope>NUCLEOTIDE SEQUENCE</scope>
    <source>
        <strain evidence="2">TRIP AH-1</strain>
    </source>
</reference>
<accession>A0A445N0S4</accession>
<dbReference type="AlphaFoldDB" id="A0A445N0S4"/>
<gene>
    <name evidence="2" type="ORF">PITCH_A510024</name>
</gene>
<evidence type="ECO:0000313" key="2">
    <source>
        <dbReference type="EMBL" id="SPD75289.1"/>
    </source>
</evidence>
<feature type="domain" description="Transglutaminase-like" evidence="1">
    <location>
        <begin position="76"/>
        <end position="148"/>
    </location>
</feature>
<organism evidence="2">
    <name type="scientific">uncultured Desulfobacterium sp</name>
    <dbReference type="NCBI Taxonomy" id="201089"/>
    <lineage>
        <taxon>Bacteria</taxon>
        <taxon>Pseudomonadati</taxon>
        <taxon>Thermodesulfobacteriota</taxon>
        <taxon>Desulfobacteria</taxon>
        <taxon>Desulfobacterales</taxon>
        <taxon>Desulfobacteriaceae</taxon>
        <taxon>Desulfobacterium</taxon>
        <taxon>environmental samples</taxon>
    </lineage>
</organism>
<dbReference type="InterPro" id="IPR002931">
    <property type="entry name" value="Transglutaminase-like"/>
</dbReference>